<feature type="transmembrane region" description="Helical" evidence="7">
    <location>
        <begin position="125"/>
        <end position="147"/>
    </location>
</feature>
<dbReference type="InterPro" id="IPR000620">
    <property type="entry name" value="EamA_dom"/>
</dbReference>
<reference evidence="10" key="1">
    <citation type="submission" date="2016-10" db="EMBL/GenBank/DDBJ databases">
        <authorList>
            <person name="Varghese N."/>
            <person name="Submissions S."/>
        </authorList>
    </citation>
    <scope>NUCLEOTIDE SEQUENCE [LARGE SCALE GENOMIC DNA]</scope>
    <source>
        <strain evidence="10">DSM 22619</strain>
    </source>
</reference>
<dbReference type="Pfam" id="PF00892">
    <property type="entry name" value="EamA"/>
    <property type="match status" value="2"/>
</dbReference>
<dbReference type="InterPro" id="IPR037185">
    <property type="entry name" value="EmrE-like"/>
</dbReference>
<feature type="transmembrane region" description="Helical" evidence="7">
    <location>
        <begin position="276"/>
        <end position="298"/>
    </location>
</feature>
<dbReference type="SUPFAM" id="SSF103481">
    <property type="entry name" value="Multidrug resistance efflux transporter EmrE"/>
    <property type="match status" value="2"/>
</dbReference>
<feature type="transmembrane region" description="Helical" evidence="7">
    <location>
        <begin position="24"/>
        <end position="46"/>
    </location>
</feature>
<keyword evidence="5 7" id="KW-1133">Transmembrane helix</keyword>
<evidence type="ECO:0000256" key="3">
    <source>
        <dbReference type="ARBA" id="ARBA00022475"/>
    </source>
</evidence>
<evidence type="ECO:0000313" key="10">
    <source>
        <dbReference type="Proteomes" id="UP000198528"/>
    </source>
</evidence>
<dbReference type="STRING" id="604330.SAMN04489857_1619"/>
<gene>
    <name evidence="9" type="ORF">SAMN04487824_10370</name>
</gene>
<feature type="transmembrane region" description="Helical" evidence="7">
    <location>
        <begin position="304"/>
        <end position="321"/>
    </location>
</feature>
<comment type="subcellular location">
    <subcellularLocation>
        <location evidence="1">Cell membrane</location>
        <topology evidence="1">Multi-pass membrane protein</topology>
    </subcellularLocation>
</comment>
<evidence type="ECO:0000256" key="4">
    <source>
        <dbReference type="ARBA" id="ARBA00022692"/>
    </source>
</evidence>
<sequence>MVSPVSDSASGATIGSRESRRNEFLSSTGGLLALATASCLLWGSAFPCTKIGNVLFGIAPTSTSSQLLFAGVRFFIAGCMVVVAMSIMRGRPLLPKATDWKAIACLSLFQTVLQYGLFYPGLSRASGVASSIIEASASFIVILLAALAFRQERLDARKVAGCIVGFAGVLLVNLRSGGALRFSLAGEGLVFLSTIAAAMSSCLIREFSKRHDPVLLSGWQFVVGGIVLTAIGLATGGKLQPSRPAALVLLAYMGFISAAAYTMWSMLLSANPVSRVAVFGFMNPVFGVVLSALLLGEASAIDPLRATLALVLVSVGIVIVNRDPKARESARSDECA</sequence>
<keyword evidence="3" id="KW-1003">Cell membrane</keyword>
<protein>
    <submittedName>
        <fullName evidence="9">Permease of the drug/metabolite transporter (DMT) superfamily</fullName>
    </submittedName>
</protein>
<feature type="domain" description="EamA" evidence="8">
    <location>
        <begin position="33"/>
        <end position="173"/>
    </location>
</feature>
<evidence type="ECO:0000256" key="7">
    <source>
        <dbReference type="SAM" id="Phobius"/>
    </source>
</evidence>
<feature type="transmembrane region" description="Helical" evidence="7">
    <location>
        <begin position="100"/>
        <end position="119"/>
    </location>
</feature>
<dbReference type="PANTHER" id="PTHR32322">
    <property type="entry name" value="INNER MEMBRANE TRANSPORTER"/>
    <property type="match status" value="1"/>
</dbReference>
<dbReference type="InterPro" id="IPR050638">
    <property type="entry name" value="AA-Vitamin_Transporters"/>
</dbReference>
<proteinExistence type="inferred from homology"/>
<feature type="domain" description="EamA" evidence="8">
    <location>
        <begin position="186"/>
        <end position="321"/>
    </location>
</feature>
<dbReference type="GO" id="GO:0005886">
    <property type="term" value="C:plasma membrane"/>
    <property type="evidence" value="ECO:0007669"/>
    <property type="project" value="UniProtKB-SubCell"/>
</dbReference>
<feature type="transmembrane region" description="Helical" evidence="7">
    <location>
        <begin position="159"/>
        <end position="176"/>
    </location>
</feature>
<feature type="transmembrane region" description="Helical" evidence="7">
    <location>
        <begin position="182"/>
        <end position="204"/>
    </location>
</feature>
<feature type="transmembrane region" description="Helical" evidence="7">
    <location>
        <begin position="216"/>
        <end position="234"/>
    </location>
</feature>
<dbReference type="AlphaFoldDB" id="A0A1G6IUP0"/>
<dbReference type="EMBL" id="FMZL01000003">
    <property type="protein sequence ID" value="SDC10130.1"/>
    <property type="molecule type" value="Genomic_DNA"/>
</dbReference>
<dbReference type="PANTHER" id="PTHR32322:SF18">
    <property type="entry name" value="S-ADENOSYLMETHIONINE_S-ADENOSYLHOMOCYSTEINE TRANSPORTER"/>
    <property type="match status" value="1"/>
</dbReference>
<evidence type="ECO:0000256" key="6">
    <source>
        <dbReference type="ARBA" id="ARBA00023136"/>
    </source>
</evidence>
<keyword evidence="10" id="KW-1185">Reference proteome</keyword>
<evidence type="ECO:0000256" key="2">
    <source>
        <dbReference type="ARBA" id="ARBA00007362"/>
    </source>
</evidence>
<comment type="similarity">
    <text evidence="2">Belongs to the EamA transporter family.</text>
</comment>
<evidence type="ECO:0000313" key="9">
    <source>
        <dbReference type="EMBL" id="SDC10130.1"/>
    </source>
</evidence>
<dbReference type="Proteomes" id="UP000198528">
    <property type="component" value="Unassembled WGS sequence"/>
</dbReference>
<evidence type="ECO:0000256" key="5">
    <source>
        <dbReference type="ARBA" id="ARBA00022989"/>
    </source>
</evidence>
<keyword evidence="6 7" id="KW-0472">Membrane</keyword>
<feature type="transmembrane region" description="Helical" evidence="7">
    <location>
        <begin position="246"/>
        <end position="264"/>
    </location>
</feature>
<accession>A0A1G6IUP0</accession>
<evidence type="ECO:0000256" key="1">
    <source>
        <dbReference type="ARBA" id="ARBA00004651"/>
    </source>
</evidence>
<feature type="transmembrane region" description="Helical" evidence="7">
    <location>
        <begin position="66"/>
        <end position="88"/>
    </location>
</feature>
<keyword evidence="4 7" id="KW-0812">Transmembrane</keyword>
<evidence type="ECO:0000259" key="8">
    <source>
        <dbReference type="Pfam" id="PF00892"/>
    </source>
</evidence>
<name>A0A1G6IUP0_9ACTN</name>
<organism evidence="9 10">
    <name type="scientific">Parafannyhessea umbonata</name>
    <dbReference type="NCBI Taxonomy" id="604330"/>
    <lineage>
        <taxon>Bacteria</taxon>
        <taxon>Bacillati</taxon>
        <taxon>Actinomycetota</taxon>
        <taxon>Coriobacteriia</taxon>
        <taxon>Coriobacteriales</taxon>
        <taxon>Atopobiaceae</taxon>
        <taxon>Parafannyhessea</taxon>
    </lineage>
</organism>